<evidence type="ECO:0000259" key="1">
    <source>
        <dbReference type="PROSITE" id="PS50097"/>
    </source>
</evidence>
<sequence>MNPPKTEGKENVPCCQRGDGQTFPTSVVLSSFSVTDNYKEIDDIRISNKKITLLQEPNESLSLSCQIHHDGFVKTGSLYVFNLQLSFDNALHHIPQSYCYDISLMAMVSKRGIVFHVPLSTDRLIRKENKISSYVNFFLNTDDIDSSRDYHMCCSINRINLATSSADPELTLGEALLQQQHCVLPNVRFQVDNYELNAHRSVLAQYSSVFYDMFSRKDSAESRTGVVEIHDFEAPEMRAMLHYLYTGRTNGFISEFPVKLMKVAHEYKITGLIAKCQEAMMFRMRQDNVVEFLELAKLCELEELKRNAMAFIAKHEEEMLRDPSYLVFLQRDLSVDTLAHTLKAIAKHGELSSIKDKTFEFAKENRAELAENEDYLGLFESHPRFMKEMFVYMNRKRANK</sequence>
<dbReference type="AlphaFoldDB" id="A0A7M7GC24"/>
<dbReference type="OrthoDB" id="5863680at2759"/>
<dbReference type="Proteomes" id="UP000002358">
    <property type="component" value="Chromosome 5"/>
</dbReference>
<proteinExistence type="predicted"/>
<feature type="domain" description="BTB" evidence="1">
    <location>
        <begin position="185"/>
        <end position="250"/>
    </location>
</feature>
<dbReference type="SMR" id="A0A7M7GC24"/>
<dbReference type="Gene3D" id="3.30.710.10">
    <property type="entry name" value="Potassium Channel Kv1.1, Chain A"/>
    <property type="match status" value="1"/>
</dbReference>
<dbReference type="SMART" id="SM00225">
    <property type="entry name" value="BTB"/>
    <property type="match status" value="1"/>
</dbReference>
<organism evidence="2 3">
    <name type="scientific">Nasonia vitripennis</name>
    <name type="common">Parasitic wasp</name>
    <dbReference type="NCBI Taxonomy" id="7425"/>
    <lineage>
        <taxon>Eukaryota</taxon>
        <taxon>Metazoa</taxon>
        <taxon>Ecdysozoa</taxon>
        <taxon>Arthropoda</taxon>
        <taxon>Hexapoda</taxon>
        <taxon>Insecta</taxon>
        <taxon>Pterygota</taxon>
        <taxon>Neoptera</taxon>
        <taxon>Endopterygota</taxon>
        <taxon>Hymenoptera</taxon>
        <taxon>Apocrita</taxon>
        <taxon>Proctotrupomorpha</taxon>
        <taxon>Chalcidoidea</taxon>
        <taxon>Pteromalidae</taxon>
        <taxon>Pteromalinae</taxon>
        <taxon>Nasonia</taxon>
    </lineage>
</organism>
<dbReference type="Gene3D" id="1.25.40.420">
    <property type="match status" value="1"/>
</dbReference>
<dbReference type="EnsemblMetazoa" id="XM_003424432">
    <property type="protein sequence ID" value="XP_003424480"/>
    <property type="gene ID" value="LOC100678468"/>
</dbReference>
<dbReference type="PROSITE" id="PS50097">
    <property type="entry name" value="BTB"/>
    <property type="match status" value="1"/>
</dbReference>
<dbReference type="KEGG" id="nvi:100678468"/>
<dbReference type="CDD" id="cd14733">
    <property type="entry name" value="BACK"/>
    <property type="match status" value="1"/>
</dbReference>
<keyword evidence="3" id="KW-1185">Reference proteome</keyword>
<dbReference type="RefSeq" id="XP_003424480.1">
    <property type="nucleotide sequence ID" value="XM_003424432.4"/>
</dbReference>
<dbReference type="PANTHER" id="PTHR24413">
    <property type="entry name" value="SPECKLE-TYPE POZ PROTEIN"/>
    <property type="match status" value="1"/>
</dbReference>
<reference evidence="2" key="1">
    <citation type="submission" date="2021-01" db="UniProtKB">
        <authorList>
            <consortium name="EnsemblMetazoa"/>
        </authorList>
    </citation>
    <scope>IDENTIFICATION</scope>
</reference>
<protein>
    <recommendedName>
        <fullName evidence="1">BTB domain-containing protein</fullName>
    </recommendedName>
</protein>
<evidence type="ECO:0000313" key="3">
    <source>
        <dbReference type="Proteomes" id="UP000002358"/>
    </source>
</evidence>
<dbReference type="CDD" id="cd18186">
    <property type="entry name" value="BTB_POZ_ZBTB_KLHL-like"/>
    <property type="match status" value="1"/>
</dbReference>
<name>A0A7M7GC24_NASVI</name>
<dbReference type="GeneID" id="100678468"/>
<dbReference type="Pfam" id="PF00651">
    <property type="entry name" value="BTB"/>
    <property type="match status" value="1"/>
</dbReference>
<accession>A0A7M7GC24</accession>
<dbReference type="InParanoid" id="A0A7M7GC24"/>
<dbReference type="InterPro" id="IPR000210">
    <property type="entry name" value="BTB/POZ_dom"/>
</dbReference>
<dbReference type="InterPro" id="IPR011333">
    <property type="entry name" value="SKP1/BTB/POZ_sf"/>
</dbReference>
<evidence type="ECO:0000313" key="2">
    <source>
        <dbReference type="EnsemblMetazoa" id="XP_003424480"/>
    </source>
</evidence>
<dbReference type="SUPFAM" id="SSF54695">
    <property type="entry name" value="POZ domain"/>
    <property type="match status" value="1"/>
</dbReference>